<dbReference type="InterPro" id="IPR037069">
    <property type="entry name" value="AcylCoA_DH/ox_N_sf"/>
</dbReference>
<comment type="caution">
    <text evidence="15">The sequence shown here is derived from an EMBL/GenBank/DDBJ whole genome shotgun (WGS) entry which is preliminary data.</text>
</comment>
<evidence type="ECO:0000259" key="13">
    <source>
        <dbReference type="Pfam" id="PF02771"/>
    </source>
</evidence>
<evidence type="ECO:0000256" key="1">
    <source>
        <dbReference type="ARBA" id="ARBA00001974"/>
    </source>
</evidence>
<dbReference type="Pfam" id="PF12806">
    <property type="entry name" value="Acyl-CoA_dh_C"/>
    <property type="match status" value="1"/>
</dbReference>
<evidence type="ECO:0000313" key="16">
    <source>
        <dbReference type="Proteomes" id="UP000245086"/>
    </source>
</evidence>
<dbReference type="InterPro" id="IPR013786">
    <property type="entry name" value="AcylCoA_DH/ox_N"/>
</dbReference>
<dbReference type="GO" id="GO:0016627">
    <property type="term" value="F:oxidoreductase activity, acting on the CH-CH group of donors"/>
    <property type="evidence" value="ECO:0007669"/>
    <property type="project" value="InterPro"/>
</dbReference>
<dbReference type="InterPro" id="IPR006091">
    <property type="entry name" value="Acyl-CoA_Oxase/DH_mid-dom"/>
</dbReference>
<evidence type="ECO:0000256" key="9">
    <source>
        <dbReference type="ARBA" id="ARBA00069043"/>
    </source>
</evidence>
<evidence type="ECO:0000256" key="8">
    <source>
        <dbReference type="ARBA" id="ARBA00066694"/>
    </source>
</evidence>
<dbReference type="FunFam" id="2.40.110.10:FF:000031">
    <property type="entry name" value="Acyl-CoA dehydrogenase, putative"/>
    <property type="match status" value="1"/>
</dbReference>
<sequence>MTYAAPVRDIRFSLEEIAGLADLRKQGLFTEASADLIEQILVEAGKLAGDVLAPLNAAGDRAGTQLTPDGSVVSPDGFAEAYRQFVDGAWLSIPFDPAIGGMGLPKGVALAVHEMIHAANMSFGLCPMLTLGAVEALSAHGTDAQKALYLPKLVTGQWSGTMNLTEPQAGSDVGALTSRAEPQPDGTYKIFGQKIYITWGEHEMAENIVHLVLARLPDAPAGVKGISLFLVPKFIPDAEGKPGHHNDVRCIGLEHKMGIHASPTCTMSYGDQGGAIGWIIGEPNKGLSYMFTMMNSARLNVGLQGVAVGDAAFQKAYAYAGERKQGRAEGWTEAGPSPIFHHADVRRMLMTMKAKVSAARSICHMTALAADVAEQGHTADDRRKAKAREELLTPIAKGWSTDMGVEIASLGVQIHGGMGFVEEGGAAQFYRDARIAAIYEGTNGIQAIDLVSRKLTMDDGAPVEALIADMRATASACEQSGNEQVKWIGKRLSEAVDVFADAAHWLIRAQAGNAKRDALAGATPFLKLAGDVTGGWTLAKGALAALGHLKSKSADTAYMTARISLAGFFAENVLAQVPGLLASVTAGSDVLFEPEMDALAG</sequence>
<name>A0A2P2EEE4_9PROT</name>
<dbReference type="Pfam" id="PF00441">
    <property type="entry name" value="Acyl-CoA_dh_1"/>
    <property type="match status" value="1"/>
</dbReference>
<comment type="function">
    <text evidence="7">Involved in the assimilation of dimethylsulphoniopropionate (DMSP), an important compound in the fixation of carbon in marine phytoplankton, by mediating the conversion of 3-(methylthio)propanoyl-CoA (MMPA-CoA) to 3-(methylthio)acryloyl-CoA (MTA-CoA).</text>
</comment>
<evidence type="ECO:0000256" key="10">
    <source>
        <dbReference type="RuleBase" id="RU362125"/>
    </source>
</evidence>
<keyword evidence="16" id="KW-1185">Reference proteome</keyword>
<evidence type="ECO:0000259" key="11">
    <source>
        <dbReference type="Pfam" id="PF00441"/>
    </source>
</evidence>
<organism evidence="15 16">
    <name type="scientific">Candidatus Phycosocius bacilliformis</name>
    <dbReference type="NCBI Taxonomy" id="1445552"/>
    <lineage>
        <taxon>Bacteria</taxon>
        <taxon>Pseudomonadati</taxon>
        <taxon>Pseudomonadota</taxon>
        <taxon>Alphaproteobacteria</taxon>
        <taxon>Caulobacterales</taxon>
        <taxon>Caulobacterales incertae sedis</taxon>
        <taxon>Candidatus Phycosocius</taxon>
    </lineage>
</organism>
<dbReference type="EMBL" id="BFBR01000014">
    <property type="protein sequence ID" value="GBF59429.1"/>
    <property type="molecule type" value="Genomic_DNA"/>
</dbReference>
<dbReference type="Gene3D" id="1.20.140.10">
    <property type="entry name" value="Butyryl-CoA Dehydrogenase, subunit A, domain 3"/>
    <property type="match status" value="1"/>
</dbReference>
<dbReference type="InterPro" id="IPR052166">
    <property type="entry name" value="Diverse_Acyl-CoA_DH"/>
</dbReference>
<evidence type="ECO:0000256" key="2">
    <source>
        <dbReference type="ARBA" id="ARBA00009347"/>
    </source>
</evidence>
<feature type="domain" description="Acyl-CoA dehydrogenase/oxidase N-terminal" evidence="13">
    <location>
        <begin position="80"/>
        <end position="157"/>
    </location>
</feature>
<dbReference type="PANTHER" id="PTHR42803:SF1">
    <property type="entry name" value="BROAD-SPECIFICITY LINEAR ACYL-COA DEHYDROGENASE FADE5"/>
    <property type="match status" value="1"/>
</dbReference>
<protein>
    <recommendedName>
        <fullName evidence="9">3-methylmercaptopropionyl-CoA dehydrogenase</fullName>
        <ecNumber evidence="8">1.3.99.41</ecNumber>
    </recommendedName>
</protein>
<dbReference type="Proteomes" id="UP000245086">
    <property type="component" value="Unassembled WGS sequence"/>
</dbReference>
<dbReference type="InterPro" id="IPR036250">
    <property type="entry name" value="AcylCo_DH-like_C"/>
</dbReference>
<gene>
    <name evidence="15" type="primary">dmdC_2</name>
    <name evidence="15" type="ORF">PbB2_03129</name>
</gene>
<dbReference type="InterPro" id="IPR009100">
    <property type="entry name" value="AcylCoA_DH/oxidase_NM_dom_sf"/>
</dbReference>
<dbReference type="EC" id="1.3.99.41" evidence="8"/>
<dbReference type="InterPro" id="IPR009075">
    <property type="entry name" value="AcylCo_DH/oxidase_C"/>
</dbReference>
<evidence type="ECO:0000259" key="12">
    <source>
        <dbReference type="Pfam" id="PF02770"/>
    </source>
</evidence>
<dbReference type="Pfam" id="PF02770">
    <property type="entry name" value="Acyl-CoA_dh_M"/>
    <property type="match status" value="1"/>
</dbReference>
<dbReference type="PANTHER" id="PTHR42803">
    <property type="entry name" value="ACYL-COA DEHYDROGENASE"/>
    <property type="match status" value="1"/>
</dbReference>
<keyword evidence="5 10" id="KW-0560">Oxidoreductase</keyword>
<evidence type="ECO:0000256" key="4">
    <source>
        <dbReference type="ARBA" id="ARBA00022827"/>
    </source>
</evidence>
<dbReference type="SUPFAM" id="SSF47203">
    <property type="entry name" value="Acyl-CoA dehydrogenase C-terminal domain-like"/>
    <property type="match status" value="1"/>
</dbReference>
<dbReference type="Gene3D" id="2.40.110.10">
    <property type="entry name" value="Butyryl-CoA Dehydrogenase, subunit A, domain 2"/>
    <property type="match status" value="1"/>
</dbReference>
<evidence type="ECO:0000313" key="15">
    <source>
        <dbReference type="EMBL" id="GBF59429.1"/>
    </source>
</evidence>
<comment type="similarity">
    <text evidence="2 10">Belongs to the acyl-CoA dehydrogenase family.</text>
</comment>
<feature type="domain" description="Acetyl-CoA dehydrogenase-like C-terminal" evidence="14">
    <location>
        <begin position="467"/>
        <end position="592"/>
    </location>
</feature>
<dbReference type="Pfam" id="PF02771">
    <property type="entry name" value="Acyl-CoA_dh_N"/>
    <property type="match status" value="1"/>
</dbReference>
<feature type="domain" description="Acyl-CoA dehydrogenase/oxidase C-terminal" evidence="11">
    <location>
        <begin position="284"/>
        <end position="450"/>
    </location>
</feature>
<reference evidence="15" key="1">
    <citation type="journal article" date="2018" name="Genome Announc.">
        <title>Draft Genome Sequence of "Candidatus Phycosocius bacilliformis," an Alphaproteobacterial Ectosymbiont of the Hydrocarbon-Producing Green Alga Botryococcus braunii.</title>
        <authorList>
            <person name="Tanabe Y."/>
            <person name="Yamaguchi H."/>
            <person name="Watanabe M.M."/>
        </authorList>
    </citation>
    <scope>NUCLEOTIDE SEQUENCE [LARGE SCALE GENOMIC DNA]</scope>
    <source>
        <strain evidence="15">BOTRYCO-2</strain>
    </source>
</reference>
<keyword evidence="3 10" id="KW-0285">Flavoprotein</keyword>
<evidence type="ECO:0000256" key="7">
    <source>
        <dbReference type="ARBA" id="ARBA00058683"/>
    </source>
</evidence>
<evidence type="ECO:0000256" key="3">
    <source>
        <dbReference type="ARBA" id="ARBA00022630"/>
    </source>
</evidence>
<evidence type="ECO:0000256" key="5">
    <source>
        <dbReference type="ARBA" id="ARBA00023002"/>
    </source>
</evidence>
<dbReference type="RefSeq" id="WP_108986311.1">
    <property type="nucleotide sequence ID" value="NZ_BFBR01000014.1"/>
</dbReference>
<feature type="domain" description="Acyl-CoA oxidase/dehydrogenase middle" evidence="12">
    <location>
        <begin position="162"/>
        <end position="269"/>
    </location>
</feature>
<proteinExistence type="inferred from homology"/>
<dbReference type="Gene3D" id="1.10.540.10">
    <property type="entry name" value="Acyl-CoA dehydrogenase/oxidase, N-terminal domain"/>
    <property type="match status" value="1"/>
</dbReference>
<dbReference type="OrthoDB" id="9807883at2"/>
<dbReference type="InterPro" id="IPR046373">
    <property type="entry name" value="Acyl-CoA_Oxase/DH_mid-dom_sf"/>
</dbReference>
<dbReference type="SUPFAM" id="SSF56645">
    <property type="entry name" value="Acyl-CoA dehydrogenase NM domain-like"/>
    <property type="match status" value="1"/>
</dbReference>
<dbReference type="GO" id="GO:0050660">
    <property type="term" value="F:flavin adenine dinucleotide binding"/>
    <property type="evidence" value="ECO:0007669"/>
    <property type="project" value="InterPro"/>
</dbReference>
<accession>A0A2P2EEE4</accession>
<keyword evidence="4 10" id="KW-0274">FAD</keyword>
<dbReference type="AlphaFoldDB" id="A0A2P2EEE4"/>
<evidence type="ECO:0000256" key="6">
    <source>
        <dbReference type="ARBA" id="ARBA00051388"/>
    </source>
</evidence>
<comment type="cofactor">
    <cofactor evidence="1 10">
        <name>FAD</name>
        <dbReference type="ChEBI" id="CHEBI:57692"/>
    </cofactor>
</comment>
<comment type="catalytic activity">
    <reaction evidence="6">
        <text>3-(methylsulfanyl)propanoyl-CoA + oxidized [electron-transfer flavoprotein] + H(+) = 3-(methylsulfanyl)acryloyl-CoA + reduced [electron-transfer flavoprotein]</text>
        <dbReference type="Rhea" id="RHEA:52612"/>
        <dbReference type="Rhea" id="RHEA-COMP:10685"/>
        <dbReference type="Rhea" id="RHEA-COMP:10686"/>
        <dbReference type="ChEBI" id="CHEBI:15378"/>
        <dbReference type="ChEBI" id="CHEBI:57692"/>
        <dbReference type="ChEBI" id="CHEBI:58307"/>
        <dbReference type="ChEBI" id="CHEBI:82815"/>
        <dbReference type="ChEBI" id="CHEBI:84994"/>
        <dbReference type="EC" id="1.3.99.41"/>
    </reaction>
    <physiologicalReaction direction="left-to-right" evidence="6">
        <dbReference type="Rhea" id="RHEA:52613"/>
    </physiologicalReaction>
</comment>
<evidence type="ECO:0000259" key="14">
    <source>
        <dbReference type="Pfam" id="PF12806"/>
    </source>
</evidence>
<dbReference type="InterPro" id="IPR025878">
    <property type="entry name" value="Acyl-CoA_dh-like_C_dom"/>
</dbReference>